<gene>
    <name evidence="1" type="ORF">F5Z01DRAFT_485589</name>
</gene>
<dbReference type="RefSeq" id="XP_046120641.1">
    <property type="nucleotide sequence ID" value="XM_046260117.1"/>
</dbReference>
<dbReference type="GeneID" id="70291020"/>
<reference evidence="1" key="1">
    <citation type="journal article" date="2021" name="IMA Fungus">
        <title>Genomic characterization of three marine fungi, including Emericellopsis atlantica sp. nov. with signatures of a generalist lifestyle and marine biomass degradation.</title>
        <authorList>
            <person name="Hagestad O.C."/>
            <person name="Hou L."/>
            <person name="Andersen J.H."/>
            <person name="Hansen E.H."/>
            <person name="Altermark B."/>
            <person name="Li C."/>
            <person name="Kuhnert E."/>
            <person name="Cox R.J."/>
            <person name="Crous P.W."/>
            <person name="Spatafora J.W."/>
            <person name="Lail K."/>
            <person name="Amirebrahimi M."/>
            <person name="Lipzen A."/>
            <person name="Pangilinan J."/>
            <person name="Andreopoulos W."/>
            <person name="Hayes R.D."/>
            <person name="Ng V."/>
            <person name="Grigoriev I.V."/>
            <person name="Jackson S.A."/>
            <person name="Sutton T.D.S."/>
            <person name="Dobson A.D.W."/>
            <person name="Rama T."/>
        </authorList>
    </citation>
    <scope>NUCLEOTIDE SEQUENCE</scope>
    <source>
        <strain evidence="1">TS7</strain>
    </source>
</reference>
<keyword evidence="2" id="KW-1185">Reference proteome</keyword>
<organism evidence="1 2">
    <name type="scientific">Emericellopsis atlantica</name>
    <dbReference type="NCBI Taxonomy" id="2614577"/>
    <lineage>
        <taxon>Eukaryota</taxon>
        <taxon>Fungi</taxon>
        <taxon>Dikarya</taxon>
        <taxon>Ascomycota</taxon>
        <taxon>Pezizomycotina</taxon>
        <taxon>Sordariomycetes</taxon>
        <taxon>Hypocreomycetidae</taxon>
        <taxon>Hypocreales</taxon>
        <taxon>Bionectriaceae</taxon>
        <taxon>Emericellopsis</taxon>
    </lineage>
</organism>
<dbReference type="AlphaFoldDB" id="A0A9P7ZRW4"/>
<dbReference type="Proteomes" id="UP000887229">
    <property type="component" value="Unassembled WGS sequence"/>
</dbReference>
<evidence type="ECO:0000313" key="1">
    <source>
        <dbReference type="EMBL" id="KAG9256717.1"/>
    </source>
</evidence>
<name>A0A9P7ZRW4_9HYPO</name>
<comment type="caution">
    <text evidence="1">The sequence shown here is derived from an EMBL/GenBank/DDBJ whole genome shotgun (WGS) entry which is preliminary data.</text>
</comment>
<accession>A0A9P7ZRW4</accession>
<dbReference type="EMBL" id="MU251247">
    <property type="protein sequence ID" value="KAG9256717.1"/>
    <property type="molecule type" value="Genomic_DNA"/>
</dbReference>
<protein>
    <submittedName>
        <fullName evidence="1">Uncharacterized protein</fullName>
    </submittedName>
</protein>
<sequence>MAVIAGTGAQLAGRDRLVNALLVILVDWVLVSVRRQSQVRHGWNIRRNFALAQCSAGQESNKSDPRGPSYGPLVRALFSRSRGRPFHLAFVGWSRQAHEQTDGLESSHCHSPVPACLTVSDTHGRHLFDWLAISAFSERGTGALRRASSDLKPGSSSQSVTHSLTHYSESSVHISIHPSIIHNYTPPLSYGLCTASTNTQPAHLPCLDYHLLPARQTSLRFVQAISFDSIGF</sequence>
<evidence type="ECO:0000313" key="2">
    <source>
        <dbReference type="Proteomes" id="UP000887229"/>
    </source>
</evidence>
<proteinExistence type="predicted"/>